<gene>
    <name evidence="1" type="ORF">ENR64_21315</name>
</gene>
<comment type="caution">
    <text evidence="1">The sequence shown here is derived from an EMBL/GenBank/DDBJ whole genome shotgun (WGS) entry which is preliminary data.</text>
</comment>
<name>A0A7C3PH62_9CYAN</name>
<accession>A0A7C3PH62</accession>
<sequence length="101" mass="11477">MAEVHEEFYHGWTICITRQQAGYAFQCWIAEHQLSVTDAQYYATFEQALSAARLRADLECVRLSLTGFLRGKLNFSLLFPGEQNALENSIAQYINTAKPLS</sequence>
<dbReference type="AlphaFoldDB" id="A0A7C3PH62"/>
<protein>
    <submittedName>
        <fullName evidence="1">Uncharacterized protein</fullName>
    </submittedName>
</protein>
<organism evidence="1">
    <name type="scientific">Oscillatoriales cyanobacterium SpSt-418</name>
    <dbReference type="NCBI Taxonomy" id="2282169"/>
    <lineage>
        <taxon>Bacteria</taxon>
        <taxon>Bacillati</taxon>
        <taxon>Cyanobacteriota</taxon>
        <taxon>Cyanophyceae</taxon>
        <taxon>Oscillatoriophycideae</taxon>
        <taxon>Oscillatoriales</taxon>
    </lineage>
</organism>
<proteinExistence type="predicted"/>
<dbReference type="EMBL" id="DSRU01000307">
    <property type="protein sequence ID" value="HFN00234.1"/>
    <property type="molecule type" value="Genomic_DNA"/>
</dbReference>
<evidence type="ECO:0000313" key="1">
    <source>
        <dbReference type="EMBL" id="HFN00234.1"/>
    </source>
</evidence>
<reference evidence="1" key="1">
    <citation type="journal article" date="2020" name="mSystems">
        <title>Genome- and Community-Level Interaction Insights into Carbon Utilization and Element Cycling Functions of Hydrothermarchaeota in Hydrothermal Sediment.</title>
        <authorList>
            <person name="Zhou Z."/>
            <person name="Liu Y."/>
            <person name="Xu W."/>
            <person name="Pan J."/>
            <person name="Luo Z.H."/>
            <person name="Li M."/>
        </authorList>
    </citation>
    <scope>NUCLEOTIDE SEQUENCE [LARGE SCALE GENOMIC DNA]</scope>
    <source>
        <strain evidence="1">SpSt-418</strain>
    </source>
</reference>